<gene>
    <name evidence="13" type="ORF">FB381_3256</name>
</gene>
<evidence type="ECO:0000256" key="9">
    <source>
        <dbReference type="ARBA" id="ARBA00023049"/>
    </source>
</evidence>
<dbReference type="EMBL" id="VFOV01000001">
    <property type="protein sequence ID" value="TQL69351.1"/>
    <property type="molecule type" value="Genomic_DNA"/>
</dbReference>
<feature type="transmembrane region" description="Helical" evidence="11">
    <location>
        <begin position="136"/>
        <end position="161"/>
    </location>
</feature>
<evidence type="ECO:0000256" key="10">
    <source>
        <dbReference type="ARBA" id="ARBA00023136"/>
    </source>
</evidence>
<dbReference type="Pfam" id="PF02163">
    <property type="entry name" value="Peptidase_M50"/>
    <property type="match status" value="1"/>
</dbReference>
<feature type="transmembrane region" description="Helical" evidence="11">
    <location>
        <begin position="6"/>
        <end position="23"/>
    </location>
</feature>
<dbReference type="AlphaFoldDB" id="A0A543A9T7"/>
<keyword evidence="8 11" id="KW-1133">Transmembrane helix</keyword>
<comment type="cofactor">
    <cofactor evidence="1">
        <name>Zn(2+)</name>
        <dbReference type="ChEBI" id="CHEBI:29105"/>
    </cofactor>
</comment>
<reference evidence="13 14" key="1">
    <citation type="submission" date="2019-06" db="EMBL/GenBank/DDBJ databases">
        <title>Sequencing the genomes of 1000 actinobacteria strains.</title>
        <authorList>
            <person name="Klenk H.-P."/>
        </authorList>
    </citation>
    <scope>NUCLEOTIDE SEQUENCE [LARGE SCALE GENOMIC DNA]</scope>
    <source>
        <strain evidence="13 14">DSM 25218</strain>
    </source>
</reference>
<evidence type="ECO:0000256" key="5">
    <source>
        <dbReference type="ARBA" id="ARBA00022692"/>
    </source>
</evidence>
<comment type="subcellular location">
    <subcellularLocation>
        <location evidence="2">Membrane</location>
        <topology evidence="2">Multi-pass membrane protein</topology>
    </subcellularLocation>
</comment>
<dbReference type="RefSeq" id="WP_141781238.1">
    <property type="nucleotide sequence ID" value="NZ_VFOV01000001.1"/>
</dbReference>
<organism evidence="13 14">
    <name type="scientific">Nocardioides albertanoniae</name>
    <dbReference type="NCBI Taxonomy" id="1175486"/>
    <lineage>
        <taxon>Bacteria</taxon>
        <taxon>Bacillati</taxon>
        <taxon>Actinomycetota</taxon>
        <taxon>Actinomycetes</taxon>
        <taxon>Propionibacteriales</taxon>
        <taxon>Nocardioidaceae</taxon>
        <taxon>Nocardioides</taxon>
    </lineage>
</organism>
<dbReference type="SUPFAM" id="SSF50156">
    <property type="entry name" value="PDZ domain-like"/>
    <property type="match status" value="1"/>
</dbReference>
<evidence type="ECO:0000256" key="6">
    <source>
        <dbReference type="ARBA" id="ARBA00022801"/>
    </source>
</evidence>
<keyword evidence="9" id="KW-0482">Metalloprotease</keyword>
<comment type="caution">
    <text evidence="13">The sequence shown here is derived from an EMBL/GenBank/DDBJ whole genome shotgun (WGS) entry which is preliminary data.</text>
</comment>
<evidence type="ECO:0000313" key="14">
    <source>
        <dbReference type="Proteomes" id="UP000320209"/>
    </source>
</evidence>
<evidence type="ECO:0000256" key="1">
    <source>
        <dbReference type="ARBA" id="ARBA00001947"/>
    </source>
</evidence>
<keyword evidence="5 11" id="KW-0812">Transmembrane</keyword>
<dbReference type="CDD" id="cd06163">
    <property type="entry name" value="S2P-M50_PDZ_RseP-like"/>
    <property type="match status" value="1"/>
</dbReference>
<accession>A0A543A9T7</accession>
<dbReference type="Gene3D" id="2.30.42.10">
    <property type="match status" value="1"/>
</dbReference>
<name>A0A543A9T7_9ACTN</name>
<dbReference type="GO" id="GO:0006508">
    <property type="term" value="P:proteolysis"/>
    <property type="evidence" value="ECO:0007669"/>
    <property type="project" value="UniProtKB-KW"/>
</dbReference>
<keyword evidence="4 13" id="KW-0645">Protease</keyword>
<dbReference type="InterPro" id="IPR008915">
    <property type="entry name" value="Peptidase_M50"/>
</dbReference>
<evidence type="ECO:0000256" key="3">
    <source>
        <dbReference type="ARBA" id="ARBA00007931"/>
    </source>
</evidence>
<evidence type="ECO:0000313" key="13">
    <source>
        <dbReference type="EMBL" id="TQL69351.1"/>
    </source>
</evidence>
<dbReference type="InterPro" id="IPR001478">
    <property type="entry name" value="PDZ"/>
</dbReference>
<keyword evidence="6" id="KW-0378">Hydrolase</keyword>
<evidence type="ECO:0000256" key="7">
    <source>
        <dbReference type="ARBA" id="ARBA00022833"/>
    </source>
</evidence>
<feature type="domain" description="PDZ" evidence="12">
    <location>
        <begin position="156"/>
        <end position="246"/>
    </location>
</feature>
<dbReference type="PANTHER" id="PTHR42837:SF2">
    <property type="entry name" value="MEMBRANE METALLOPROTEASE ARASP2, CHLOROPLASTIC-RELATED"/>
    <property type="match status" value="1"/>
</dbReference>
<protein>
    <submittedName>
        <fullName evidence="13">Membrane-associated protease RseP (Regulator of RpoE activity)</fullName>
    </submittedName>
</protein>
<dbReference type="InterPro" id="IPR004387">
    <property type="entry name" value="Pept_M50_Zn"/>
</dbReference>
<dbReference type="GO" id="GO:0016020">
    <property type="term" value="C:membrane"/>
    <property type="evidence" value="ECO:0007669"/>
    <property type="project" value="UniProtKB-SubCell"/>
</dbReference>
<keyword evidence="14" id="KW-1185">Reference proteome</keyword>
<dbReference type="GO" id="GO:0004222">
    <property type="term" value="F:metalloendopeptidase activity"/>
    <property type="evidence" value="ECO:0007669"/>
    <property type="project" value="InterPro"/>
</dbReference>
<keyword evidence="10 11" id="KW-0472">Membrane</keyword>
<proteinExistence type="inferred from homology"/>
<evidence type="ECO:0000256" key="4">
    <source>
        <dbReference type="ARBA" id="ARBA00022670"/>
    </source>
</evidence>
<evidence type="ECO:0000256" key="2">
    <source>
        <dbReference type="ARBA" id="ARBA00004141"/>
    </source>
</evidence>
<keyword evidence="7" id="KW-0862">Zinc</keyword>
<sequence>MSVVLYTLAVIGFVLAILISIGLHELGHMIPAKAFGGKVTQYFIGFGPTVWSKQVGETEYGLKAIPLGGYVKIVGMLPPGAEQLGERTEDGALKVRKSNTGMFTQLISDARSAEWELIRPEDESRLFYKMTWWKKVIVMAGGPTVNLAIAFFVLWGVFGIYGVREPVVNEGHPVVSSLQECLLSWEDQGRECTKNDQPTPAHDAGLKPGDELISFNGTELTSWSVAQKLIRDNMDDAATIVIERDGERKTLQTSTVVQERVKDVNDTSADPETAKVGFFGMSPESHVVTTKEGPVYALQQMGEMAQNAVHSLLRLPVKVWHVALAIVGVEERSADSPVSIVGGGRIAGEIASHEGLDVAEKVSSFAFLVGGFNLFIGIFNFVPLLPLDGGHIATALWEGVRRAFARLFRRPEPGHADPAKLLPVAYVVASALLVMGVVLIVADLVVPLHLQA</sequence>
<dbReference type="InterPro" id="IPR036034">
    <property type="entry name" value="PDZ_sf"/>
</dbReference>
<evidence type="ECO:0000259" key="12">
    <source>
        <dbReference type="SMART" id="SM00228"/>
    </source>
</evidence>
<feature type="transmembrane region" description="Helical" evidence="11">
    <location>
        <begin position="424"/>
        <end position="446"/>
    </location>
</feature>
<dbReference type="PANTHER" id="PTHR42837">
    <property type="entry name" value="REGULATOR OF SIGMA-E PROTEASE RSEP"/>
    <property type="match status" value="1"/>
</dbReference>
<dbReference type="Proteomes" id="UP000320209">
    <property type="component" value="Unassembled WGS sequence"/>
</dbReference>
<dbReference type="SMART" id="SM00228">
    <property type="entry name" value="PDZ"/>
    <property type="match status" value="1"/>
</dbReference>
<evidence type="ECO:0000256" key="8">
    <source>
        <dbReference type="ARBA" id="ARBA00022989"/>
    </source>
</evidence>
<comment type="similarity">
    <text evidence="3">Belongs to the peptidase M50B family.</text>
</comment>
<evidence type="ECO:0000256" key="11">
    <source>
        <dbReference type="SAM" id="Phobius"/>
    </source>
</evidence>
<dbReference type="OrthoDB" id="9782003at2"/>